<accession>A0A1H3CMK3</accession>
<dbReference type="EMBL" id="FNMZ01000006">
    <property type="protein sequence ID" value="SDX55326.1"/>
    <property type="molecule type" value="Genomic_DNA"/>
</dbReference>
<evidence type="ECO:0000313" key="1">
    <source>
        <dbReference type="EMBL" id="SDX55326.1"/>
    </source>
</evidence>
<protein>
    <submittedName>
        <fullName evidence="1">Uncharacterized protein</fullName>
    </submittedName>
</protein>
<proteinExistence type="predicted"/>
<evidence type="ECO:0000313" key="2">
    <source>
        <dbReference type="Proteomes" id="UP000199118"/>
    </source>
</evidence>
<keyword evidence="2" id="KW-1185">Reference proteome</keyword>
<organism evidence="1 2">
    <name type="scientific">Albimonas donghaensis</name>
    <dbReference type="NCBI Taxonomy" id="356660"/>
    <lineage>
        <taxon>Bacteria</taxon>
        <taxon>Pseudomonadati</taxon>
        <taxon>Pseudomonadota</taxon>
        <taxon>Alphaproteobacteria</taxon>
        <taxon>Rhodobacterales</taxon>
        <taxon>Paracoccaceae</taxon>
        <taxon>Albimonas</taxon>
    </lineage>
</organism>
<gene>
    <name evidence="1" type="ORF">SAMN05444336_106161</name>
</gene>
<dbReference type="Proteomes" id="UP000199118">
    <property type="component" value="Unassembled WGS sequence"/>
</dbReference>
<dbReference type="AlphaFoldDB" id="A0A1H3CMK3"/>
<sequence>MHMVEKWTVRRIPERALDRLREVKETSGIPLGELLGQAVEQWYRELPEMEPVPEG</sequence>
<name>A0A1H3CMK3_9RHOB</name>
<reference evidence="1 2" key="1">
    <citation type="submission" date="2016-10" db="EMBL/GenBank/DDBJ databases">
        <authorList>
            <person name="de Groot N.N."/>
        </authorList>
    </citation>
    <scope>NUCLEOTIDE SEQUENCE [LARGE SCALE GENOMIC DNA]</scope>
    <source>
        <strain evidence="1 2">DSM 17890</strain>
    </source>
</reference>